<feature type="transmembrane region" description="Helical" evidence="1">
    <location>
        <begin position="132"/>
        <end position="165"/>
    </location>
</feature>
<dbReference type="PANTHER" id="PTHR42208:SF1">
    <property type="entry name" value="HEAVY METAL TRANSPORTER"/>
    <property type="match status" value="1"/>
</dbReference>
<feature type="transmembrane region" description="Helical" evidence="1">
    <location>
        <begin position="58"/>
        <end position="79"/>
    </location>
</feature>
<comment type="caution">
    <text evidence="3">The sequence shown here is derived from an EMBL/GenBank/DDBJ whole genome shotgun (WGS) entry which is preliminary data.</text>
</comment>
<evidence type="ECO:0000256" key="1">
    <source>
        <dbReference type="SAM" id="Phobius"/>
    </source>
</evidence>
<feature type="transmembrane region" description="Helical" evidence="1">
    <location>
        <begin position="12"/>
        <end position="37"/>
    </location>
</feature>
<evidence type="ECO:0000313" key="3">
    <source>
        <dbReference type="EMBL" id="GGB49071.1"/>
    </source>
</evidence>
<dbReference type="Pfam" id="PF13386">
    <property type="entry name" value="DsbD_2"/>
    <property type="match status" value="1"/>
</dbReference>
<keyword evidence="4" id="KW-1185">Reference proteome</keyword>
<organism evidence="3 4">
    <name type="scientific">Tistrella bauzanensis</name>
    <dbReference type="NCBI Taxonomy" id="657419"/>
    <lineage>
        <taxon>Bacteria</taxon>
        <taxon>Pseudomonadati</taxon>
        <taxon>Pseudomonadota</taxon>
        <taxon>Alphaproteobacteria</taxon>
        <taxon>Geminicoccales</taxon>
        <taxon>Geminicoccaceae</taxon>
        <taxon>Tistrella</taxon>
    </lineage>
</organism>
<proteinExistence type="predicted"/>
<name>A0ABQ1IS48_9PROT</name>
<evidence type="ECO:0000259" key="2">
    <source>
        <dbReference type="Pfam" id="PF13386"/>
    </source>
</evidence>
<feature type="domain" description="Urease accessory protein UreH-like transmembrane" evidence="2">
    <location>
        <begin position="12"/>
        <end position="223"/>
    </location>
</feature>
<dbReference type="EMBL" id="BMDZ01000041">
    <property type="protein sequence ID" value="GGB49071.1"/>
    <property type="molecule type" value="Genomic_DNA"/>
</dbReference>
<feature type="transmembrane region" description="Helical" evidence="1">
    <location>
        <begin position="91"/>
        <end position="111"/>
    </location>
</feature>
<evidence type="ECO:0000313" key="4">
    <source>
        <dbReference type="Proteomes" id="UP000603352"/>
    </source>
</evidence>
<feature type="transmembrane region" description="Helical" evidence="1">
    <location>
        <begin position="177"/>
        <end position="201"/>
    </location>
</feature>
<keyword evidence="1" id="KW-1133">Transmembrane helix</keyword>
<protein>
    <recommendedName>
        <fullName evidence="2">Urease accessory protein UreH-like transmembrane domain-containing protein</fullName>
    </recommendedName>
</protein>
<dbReference type="Proteomes" id="UP000603352">
    <property type="component" value="Unassembled WGS sequence"/>
</dbReference>
<dbReference type="PANTHER" id="PTHR42208">
    <property type="entry name" value="HEAVY METAL TRANSPORTER-RELATED"/>
    <property type="match status" value="1"/>
</dbReference>
<dbReference type="RefSeq" id="WP_188579773.1">
    <property type="nucleotide sequence ID" value="NZ_BMDZ01000041.1"/>
</dbReference>
<accession>A0ABQ1IS48</accession>
<sequence>MAVSELSFAGGFLMGAASSLHCAGMCGSIAAGLMFSFDGEGGTRGRLKALAAAHAGRVVAYATAGLVVGAIGTSVYGGLDRAGAYQIARLLGAATLVWVGLSVAGLVPSLARLDRLAMPLTAGIARVLRPAGIGGVGVAAGPGGAFVSGLAWGCVPCGMVYGALFYAMMTGSPEGGLSVMAGFGLGTVPAVAATALGFAGLRRSAALPGLRKAAGLAIAGLGLLSGLIPSVGAAVLCLP</sequence>
<feature type="transmembrane region" description="Helical" evidence="1">
    <location>
        <begin position="213"/>
        <end position="236"/>
    </location>
</feature>
<gene>
    <name evidence="3" type="ORF">GCM10011505_32670</name>
</gene>
<keyword evidence="1" id="KW-0472">Membrane</keyword>
<dbReference type="InterPro" id="IPR039447">
    <property type="entry name" value="UreH-like_TM_dom"/>
</dbReference>
<reference evidence="4" key="1">
    <citation type="journal article" date="2019" name="Int. J. Syst. Evol. Microbiol.">
        <title>The Global Catalogue of Microorganisms (GCM) 10K type strain sequencing project: providing services to taxonomists for standard genome sequencing and annotation.</title>
        <authorList>
            <consortium name="The Broad Institute Genomics Platform"/>
            <consortium name="The Broad Institute Genome Sequencing Center for Infectious Disease"/>
            <person name="Wu L."/>
            <person name="Ma J."/>
        </authorList>
    </citation>
    <scope>NUCLEOTIDE SEQUENCE [LARGE SCALE GENOMIC DNA]</scope>
    <source>
        <strain evidence="4">CGMCC 1.10188</strain>
    </source>
</reference>
<keyword evidence="1" id="KW-0812">Transmembrane</keyword>